<protein>
    <recommendedName>
        <fullName evidence="2">Protein phosphatase 1 regulatory subunit 21 N-terminal domain-containing protein</fullName>
    </recommendedName>
</protein>
<feature type="coiled-coil region" evidence="1">
    <location>
        <begin position="2"/>
        <end position="71"/>
    </location>
</feature>
<evidence type="ECO:0000313" key="3">
    <source>
        <dbReference type="EnsemblMetazoa" id="Aqu2.1.21942_001"/>
    </source>
</evidence>
<accession>A0A1X7U325</accession>
<dbReference type="OrthoDB" id="5566667at2759"/>
<dbReference type="eggNOG" id="KOG4421">
    <property type="taxonomic scope" value="Eukaryota"/>
</dbReference>
<dbReference type="InParanoid" id="A0A1X7U325"/>
<dbReference type="Pfam" id="PF10205">
    <property type="entry name" value="KLRAQ"/>
    <property type="match status" value="1"/>
</dbReference>
<dbReference type="STRING" id="400682.A0A1X7U325"/>
<organism evidence="3">
    <name type="scientific">Amphimedon queenslandica</name>
    <name type="common">Sponge</name>
    <dbReference type="NCBI Taxonomy" id="400682"/>
    <lineage>
        <taxon>Eukaryota</taxon>
        <taxon>Metazoa</taxon>
        <taxon>Porifera</taxon>
        <taxon>Demospongiae</taxon>
        <taxon>Heteroscleromorpha</taxon>
        <taxon>Haplosclerida</taxon>
        <taxon>Niphatidae</taxon>
        <taxon>Amphimedon</taxon>
    </lineage>
</organism>
<dbReference type="PANTHER" id="PTHR21448:SF0">
    <property type="entry name" value="PROTEIN PHOSPHATASE 1 REGULATORY SUBUNIT 21"/>
    <property type="match status" value="1"/>
</dbReference>
<reference evidence="4" key="1">
    <citation type="journal article" date="2010" name="Nature">
        <title>The Amphimedon queenslandica genome and the evolution of animal complexity.</title>
        <authorList>
            <person name="Srivastava M."/>
            <person name="Simakov O."/>
            <person name="Chapman J."/>
            <person name="Fahey B."/>
            <person name="Gauthier M.E."/>
            <person name="Mitros T."/>
            <person name="Richards G.S."/>
            <person name="Conaco C."/>
            <person name="Dacre M."/>
            <person name="Hellsten U."/>
            <person name="Larroux C."/>
            <person name="Putnam N.H."/>
            <person name="Stanke M."/>
            <person name="Adamska M."/>
            <person name="Darling A."/>
            <person name="Degnan S.M."/>
            <person name="Oakley T.H."/>
            <person name="Plachetzki D.C."/>
            <person name="Zhai Y."/>
            <person name="Adamski M."/>
            <person name="Calcino A."/>
            <person name="Cummins S.F."/>
            <person name="Goodstein D.M."/>
            <person name="Harris C."/>
            <person name="Jackson D.J."/>
            <person name="Leys S.P."/>
            <person name="Shu S."/>
            <person name="Woodcroft B.J."/>
            <person name="Vervoort M."/>
            <person name="Kosik K.S."/>
            <person name="Manning G."/>
            <person name="Degnan B.M."/>
            <person name="Rokhsar D.S."/>
        </authorList>
    </citation>
    <scope>NUCLEOTIDE SEQUENCE [LARGE SCALE GENOMIC DNA]</scope>
</reference>
<evidence type="ECO:0000259" key="2">
    <source>
        <dbReference type="SMART" id="SM01254"/>
    </source>
</evidence>
<sequence length="81" mass="9437">MGSELQVNYQKLAQEYAKLRAQVDVLKQAVRTEENAKASLEVELRTKDQALRKHAQKNESLNFRNQQLSKRVSMLQDYLES</sequence>
<gene>
    <name evidence="3" type="primary">109584959</name>
</gene>
<reference evidence="3" key="2">
    <citation type="submission" date="2017-05" db="UniProtKB">
        <authorList>
            <consortium name="EnsemblMetazoa"/>
        </authorList>
    </citation>
    <scope>IDENTIFICATION</scope>
</reference>
<dbReference type="EnsemblMetazoa" id="Aqu2.1.21942_001">
    <property type="protein sequence ID" value="Aqu2.1.21942_001"/>
    <property type="gene ID" value="Aqu2.1.21942"/>
</dbReference>
<dbReference type="Proteomes" id="UP000007879">
    <property type="component" value="Unassembled WGS sequence"/>
</dbReference>
<dbReference type="InterPro" id="IPR019343">
    <property type="entry name" value="PPP1R21_N"/>
</dbReference>
<name>A0A1X7U325_AMPQE</name>
<dbReference type="PANTHER" id="PTHR21448">
    <property type="entry name" value="SMOOTH MUSCLE MYOSIN HEAVY CHAIN-RELATED"/>
    <property type="match status" value="1"/>
</dbReference>
<dbReference type="GO" id="GO:0016020">
    <property type="term" value="C:membrane"/>
    <property type="evidence" value="ECO:0007669"/>
    <property type="project" value="TreeGrafter"/>
</dbReference>
<dbReference type="InterPro" id="IPR040024">
    <property type="entry name" value="PPP1R21"/>
</dbReference>
<dbReference type="AlphaFoldDB" id="A0A1X7U325"/>
<feature type="domain" description="Protein phosphatase 1 regulatory subunit 21 N-terminal" evidence="2">
    <location>
        <begin position="10"/>
        <end position="81"/>
    </location>
</feature>
<evidence type="ECO:0000256" key="1">
    <source>
        <dbReference type="SAM" id="Coils"/>
    </source>
</evidence>
<dbReference type="KEGG" id="aqu:109584959"/>
<keyword evidence="4" id="KW-1185">Reference proteome</keyword>
<keyword evidence="1" id="KW-0175">Coiled coil</keyword>
<evidence type="ECO:0000313" key="4">
    <source>
        <dbReference type="Proteomes" id="UP000007879"/>
    </source>
</evidence>
<dbReference type="SMART" id="SM01254">
    <property type="entry name" value="KLRAQ"/>
    <property type="match status" value="1"/>
</dbReference>
<dbReference type="GO" id="GO:0005769">
    <property type="term" value="C:early endosome"/>
    <property type="evidence" value="ECO:0007669"/>
    <property type="project" value="TreeGrafter"/>
</dbReference>
<proteinExistence type="predicted"/>
<dbReference type="EnsemblMetazoa" id="XM_020000868.1">
    <property type="protein sequence ID" value="XP_019856427.1"/>
    <property type="gene ID" value="LOC109584959"/>
</dbReference>